<dbReference type="OrthoDB" id="4114825at2759"/>
<sequence length="762" mass="85395">MATRSRSHPNLRQRSTERGNKLTKSMSAAGSRNTSPSPSLSPSTANRRVAKLNLYLQRSAKNSTEQLHRGADASFVSPKTTLVKRWDGNRRMTVKWDSLRRDSELWLPNGDCLVHFAERGQSRRGPSLRLSLAEIESSDCRPLLERCYASFVPGTPPASSSDSDKFSDAWEEFKFGSEVPKHELYIPAPTQLSREEAFQYHLTTRNFFAWMYGIPLVGGRLGDAMLALFGRLQEFRSSNEDDNRFDILEYIDSQGYTDFRDCPDHALATLQFAERLQDRDLWTDAFVHCAGMWEQLDESAEFSYVSRTSQALISRAHLEMDLRLEHAGASLGNFLEHDLSGALGLGKEAQLHLERFRSFLHTFYVRQHGYWPPTPLGGNSSGLPRHVYRSMYSDFRDLYEYLCDPTSGTSIQDNKPVDGGICVYQNVMAFDKRHKYTSLPHPLPLIPKIPAPVKNRSAFGRMFGSKRGDSERRLVASNALCAASNTYVDGVMDCGLVREYLRFERQWTMQEQSSVSCADARKVRWLLVYAILQILISVTRAPPEVKDTEGVSYPLCCQIGGTPPWKTGEQKTTRPAKTHVRTASLSEKLLALGPDMDIVSAKPTPLVVPQKSSKRSSWTSSPPRKLSIIHNISLKAPKPIRTASWEILNQKYGDVSPIDSSSSPIEDGDVSPIQQIGSHQSNPTTPATSENGSGRDGWSGNSSDDDMDHHSVTGSDSNYGDDEDEELRATEKHSKTPSMKRLSFGSFLQLSCNPEVDQYIRS</sequence>
<feature type="region of interest" description="Disordered" evidence="1">
    <location>
        <begin position="603"/>
        <end position="623"/>
    </location>
</feature>
<feature type="compositionally biased region" description="Low complexity" evidence="1">
    <location>
        <begin position="656"/>
        <end position="665"/>
    </location>
</feature>
<proteinExistence type="predicted"/>
<evidence type="ECO:0000313" key="4">
    <source>
        <dbReference type="Proteomes" id="UP000664534"/>
    </source>
</evidence>
<gene>
    <name evidence="3" type="ORF">IMSHALPRED_009145</name>
</gene>
<evidence type="ECO:0000256" key="1">
    <source>
        <dbReference type="SAM" id="MobiDB-lite"/>
    </source>
</evidence>
<feature type="region of interest" description="Disordered" evidence="1">
    <location>
        <begin position="1"/>
        <end position="45"/>
    </location>
</feature>
<feature type="compositionally biased region" description="Polar residues" evidence="1">
    <location>
        <begin position="672"/>
        <end position="692"/>
    </location>
</feature>
<keyword evidence="4" id="KW-1185">Reference proteome</keyword>
<evidence type="ECO:0000259" key="2">
    <source>
        <dbReference type="Pfam" id="PF26013"/>
    </source>
</evidence>
<protein>
    <recommendedName>
        <fullName evidence="2">DUF8004 domain-containing protein</fullName>
    </recommendedName>
</protein>
<name>A0A8H3EU30_9LECA</name>
<evidence type="ECO:0000313" key="3">
    <source>
        <dbReference type="EMBL" id="CAF9910292.1"/>
    </source>
</evidence>
<dbReference type="EMBL" id="CAJPDT010000007">
    <property type="protein sequence ID" value="CAF9910292.1"/>
    <property type="molecule type" value="Genomic_DNA"/>
</dbReference>
<feature type="region of interest" description="Disordered" evidence="1">
    <location>
        <begin position="656"/>
        <end position="745"/>
    </location>
</feature>
<dbReference type="Proteomes" id="UP000664534">
    <property type="component" value="Unassembled WGS sequence"/>
</dbReference>
<feature type="compositionally biased region" description="Polar residues" evidence="1">
    <location>
        <begin position="22"/>
        <end position="34"/>
    </location>
</feature>
<organism evidence="3 4">
    <name type="scientific">Imshaugia aleurites</name>
    <dbReference type="NCBI Taxonomy" id="172621"/>
    <lineage>
        <taxon>Eukaryota</taxon>
        <taxon>Fungi</taxon>
        <taxon>Dikarya</taxon>
        <taxon>Ascomycota</taxon>
        <taxon>Pezizomycotina</taxon>
        <taxon>Lecanoromycetes</taxon>
        <taxon>OSLEUM clade</taxon>
        <taxon>Lecanoromycetidae</taxon>
        <taxon>Lecanorales</taxon>
        <taxon>Lecanorineae</taxon>
        <taxon>Parmeliaceae</taxon>
        <taxon>Imshaugia</taxon>
    </lineage>
</organism>
<comment type="caution">
    <text evidence="3">The sequence shown here is derived from an EMBL/GenBank/DDBJ whole genome shotgun (WGS) entry which is preliminary data.</text>
</comment>
<feature type="compositionally biased region" description="Basic residues" evidence="1">
    <location>
        <begin position="1"/>
        <end position="11"/>
    </location>
</feature>
<dbReference type="Pfam" id="PF26013">
    <property type="entry name" value="DUF8004"/>
    <property type="match status" value="1"/>
</dbReference>
<accession>A0A8H3EU30</accession>
<feature type="domain" description="DUF8004" evidence="2">
    <location>
        <begin position="246"/>
        <end position="336"/>
    </location>
</feature>
<dbReference type="AlphaFoldDB" id="A0A8H3EU30"/>
<dbReference type="PANTHER" id="PTHR39601:SF1">
    <property type="entry name" value="CHORIOGENIN HMINOR"/>
    <property type="match status" value="1"/>
</dbReference>
<dbReference type="InterPro" id="IPR058317">
    <property type="entry name" value="DUF8004"/>
</dbReference>
<dbReference type="PANTHER" id="PTHR39601">
    <property type="entry name" value="CHORIOGENIN HMINOR"/>
    <property type="match status" value="1"/>
</dbReference>
<reference evidence="3" key="1">
    <citation type="submission" date="2021-03" db="EMBL/GenBank/DDBJ databases">
        <authorList>
            <person name="Tagirdzhanova G."/>
        </authorList>
    </citation>
    <scope>NUCLEOTIDE SEQUENCE</scope>
</reference>